<dbReference type="STRING" id="2034155.BMI79_22145"/>
<gene>
    <name evidence="3" type="ORF">BMI79_22145</name>
</gene>
<dbReference type="NCBIfam" id="NF033542">
    <property type="entry name" value="transpos_IS110"/>
    <property type="match status" value="1"/>
</dbReference>
<feature type="domain" description="Transposase IS110-like N-terminal" evidence="1">
    <location>
        <begin position="7"/>
        <end position="151"/>
    </location>
</feature>
<dbReference type="Pfam" id="PF02371">
    <property type="entry name" value="Transposase_20"/>
    <property type="match status" value="1"/>
</dbReference>
<dbReference type="PANTHER" id="PTHR33055">
    <property type="entry name" value="TRANSPOSASE FOR INSERTION SEQUENCE ELEMENT IS1111A"/>
    <property type="match status" value="1"/>
</dbReference>
<dbReference type="PANTHER" id="PTHR33055:SF13">
    <property type="entry name" value="TRANSPOSASE"/>
    <property type="match status" value="1"/>
</dbReference>
<keyword evidence="4" id="KW-1185">Reference proteome</keyword>
<dbReference type="OrthoDB" id="9795150at2"/>
<sequence length="310" mass="34780">MKQKTYVGIDIAKEKFDVFINTDPRIAQFDNTPSGHQALISLLETYEVELIAMEATGKYHGPLCAALTLKTLPVAVVNPRQVKNFARALGKRAKTDTIDAAVLCRFAQAIEPPVREQNDVQTQRLAGMVTRRRQLIEIRTAELNRLEGALYEASQSIHAHVNWLNQQISDIDDDIHRQLKVMPVWQEKARLLEEVKGLGKVTVSTLLALLPELGKLTRREISALVGVCPYAHESGKMKGQRTIWGGRSAVRAALYMATLSATRSNKTIKEFYDRLVARGKAKKVALTACIRKLLTILNAMLRDNRQWVTN</sequence>
<evidence type="ECO:0000313" key="3">
    <source>
        <dbReference type="EMBL" id="OMQ17253.1"/>
    </source>
</evidence>
<dbReference type="Proteomes" id="UP000216021">
    <property type="component" value="Unassembled WGS sequence"/>
</dbReference>
<dbReference type="InterPro" id="IPR047650">
    <property type="entry name" value="Transpos_IS110"/>
</dbReference>
<evidence type="ECO:0000313" key="4">
    <source>
        <dbReference type="Proteomes" id="UP000216021"/>
    </source>
</evidence>
<proteinExistence type="predicted"/>
<feature type="domain" description="Transposase IS116/IS110/IS902 C-terminal" evidence="2">
    <location>
        <begin position="189"/>
        <end position="272"/>
    </location>
</feature>
<accession>A0A1S8CD15</accession>
<protein>
    <submittedName>
        <fullName evidence="3">Uncharacterized protein</fullName>
    </submittedName>
</protein>
<dbReference type="GO" id="GO:0006313">
    <property type="term" value="P:DNA transposition"/>
    <property type="evidence" value="ECO:0007669"/>
    <property type="project" value="InterPro"/>
</dbReference>
<organism evidence="3 4">
    <name type="scientific">Serratia oryzae</name>
    <dbReference type="NCBI Taxonomy" id="2034155"/>
    <lineage>
        <taxon>Bacteria</taxon>
        <taxon>Pseudomonadati</taxon>
        <taxon>Pseudomonadota</taxon>
        <taxon>Gammaproteobacteria</taxon>
        <taxon>Enterobacterales</taxon>
        <taxon>Yersiniaceae</taxon>
        <taxon>Serratia</taxon>
    </lineage>
</organism>
<dbReference type="InterPro" id="IPR002525">
    <property type="entry name" value="Transp_IS110-like_N"/>
</dbReference>
<dbReference type="GO" id="GO:0003677">
    <property type="term" value="F:DNA binding"/>
    <property type="evidence" value="ECO:0007669"/>
    <property type="project" value="InterPro"/>
</dbReference>
<dbReference type="Pfam" id="PF01548">
    <property type="entry name" value="DEDD_Tnp_IS110"/>
    <property type="match status" value="1"/>
</dbReference>
<dbReference type="GO" id="GO:0004803">
    <property type="term" value="F:transposase activity"/>
    <property type="evidence" value="ECO:0007669"/>
    <property type="project" value="InterPro"/>
</dbReference>
<dbReference type="AlphaFoldDB" id="A0A1S8CD15"/>
<evidence type="ECO:0000259" key="1">
    <source>
        <dbReference type="Pfam" id="PF01548"/>
    </source>
</evidence>
<dbReference type="RefSeq" id="WP_076944412.1">
    <property type="nucleotide sequence ID" value="NZ_MOXD01000050.1"/>
</dbReference>
<evidence type="ECO:0000259" key="2">
    <source>
        <dbReference type="Pfam" id="PF02371"/>
    </source>
</evidence>
<dbReference type="EMBL" id="MOXD01000050">
    <property type="protein sequence ID" value="OMQ17253.1"/>
    <property type="molecule type" value="Genomic_DNA"/>
</dbReference>
<reference evidence="3 4" key="1">
    <citation type="submission" date="2016-11" db="EMBL/GenBank/DDBJ databases">
        <title>Rahnella oryzae sp. nov., isolated from rice root.</title>
        <authorList>
            <person name="Zhang X.-X."/>
            <person name="Zhang J."/>
        </authorList>
    </citation>
    <scope>NUCLEOTIDE SEQUENCE [LARGE SCALE GENOMIC DNA]</scope>
    <source>
        <strain evidence="3 4">J11-6</strain>
    </source>
</reference>
<name>A0A1S8CD15_9GAMM</name>
<comment type="caution">
    <text evidence="3">The sequence shown here is derived from an EMBL/GenBank/DDBJ whole genome shotgun (WGS) entry which is preliminary data.</text>
</comment>
<dbReference type="InterPro" id="IPR003346">
    <property type="entry name" value="Transposase_20"/>
</dbReference>